<evidence type="ECO:0000256" key="1">
    <source>
        <dbReference type="ARBA" id="ARBA00005417"/>
    </source>
</evidence>
<keyword evidence="4 6" id="KW-0067">ATP-binding</keyword>
<dbReference type="Pfam" id="PF00005">
    <property type="entry name" value="ABC_tran"/>
    <property type="match status" value="1"/>
</dbReference>
<organism evidence="6 7">
    <name type="scientific">Methanocalculus taiwanensis</name>
    <dbReference type="NCBI Taxonomy" id="106207"/>
    <lineage>
        <taxon>Archaea</taxon>
        <taxon>Methanobacteriati</taxon>
        <taxon>Methanobacteriota</taxon>
        <taxon>Stenosarchaea group</taxon>
        <taxon>Methanomicrobia</taxon>
        <taxon>Methanomicrobiales</taxon>
        <taxon>Methanocalculaceae</taxon>
        <taxon>Methanocalculus</taxon>
    </lineage>
</organism>
<evidence type="ECO:0000256" key="3">
    <source>
        <dbReference type="ARBA" id="ARBA00022741"/>
    </source>
</evidence>
<dbReference type="AlphaFoldDB" id="A0ABD4TJU0"/>
<dbReference type="InterPro" id="IPR025302">
    <property type="entry name" value="DrrA1/2-like_C"/>
</dbReference>
<keyword evidence="7" id="KW-1185">Reference proteome</keyword>
<dbReference type="InterPro" id="IPR027417">
    <property type="entry name" value="P-loop_NTPase"/>
</dbReference>
<dbReference type="Pfam" id="PF13732">
    <property type="entry name" value="DrrA1-3_C"/>
    <property type="match status" value="1"/>
</dbReference>
<dbReference type="PROSITE" id="PS50893">
    <property type="entry name" value="ABC_TRANSPORTER_2"/>
    <property type="match status" value="1"/>
</dbReference>
<reference evidence="6 7" key="1">
    <citation type="submission" date="2019-08" db="EMBL/GenBank/DDBJ databases">
        <authorList>
            <person name="Chen S.-C."/>
            <person name="Lai M.-C."/>
            <person name="You Y.-T."/>
        </authorList>
    </citation>
    <scope>NUCLEOTIDE SEQUENCE [LARGE SCALE GENOMIC DNA]</scope>
    <source>
        <strain evidence="6 7">P2F9704a</strain>
    </source>
</reference>
<keyword evidence="3" id="KW-0547">Nucleotide-binding</keyword>
<dbReference type="PANTHER" id="PTHR42711">
    <property type="entry name" value="ABC TRANSPORTER ATP-BINDING PROTEIN"/>
    <property type="match status" value="1"/>
</dbReference>
<dbReference type="InterPro" id="IPR050763">
    <property type="entry name" value="ABC_transporter_ATP-binding"/>
</dbReference>
<comment type="caution">
    <text evidence="6">The sequence shown here is derived from an EMBL/GenBank/DDBJ whole genome shotgun (WGS) entry which is preliminary data.</text>
</comment>
<dbReference type="GO" id="GO:0005524">
    <property type="term" value="F:ATP binding"/>
    <property type="evidence" value="ECO:0007669"/>
    <property type="project" value="UniProtKB-KW"/>
</dbReference>
<dbReference type="SMART" id="SM00382">
    <property type="entry name" value="AAA"/>
    <property type="match status" value="1"/>
</dbReference>
<dbReference type="PANTHER" id="PTHR42711:SF5">
    <property type="entry name" value="ABC TRANSPORTER ATP-BINDING PROTEIN NATA"/>
    <property type="match status" value="1"/>
</dbReference>
<evidence type="ECO:0000256" key="4">
    <source>
        <dbReference type="ARBA" id="ARBA00022840"/>
    </source>
</evidence>
<protein>
    <submittedName>
        <fullName evidence="6">ABC transporter ATP-binding protein</fullName>
    </submittedName>
</protein>
<dbReference type="Gene3D" id="3.40.50.300">
    <property type="entry name" value="P-loop containing nucleotide triphosphate hydrolases"/>
    <property type="match status" value="1"/>
</dbReference>
<proteinExistence type="inferred from homology"/>
<name>A0ABD4TJU0_9EURY</name>
<accession>A0ABD4TJU0</accession>
<dbReference type="InterPro" id="IPR003439">
    <property type="entry name" value="ABC_transporter-like_ATP-bd"/>
</dbReference>
<evidence type="ECO:0000313" key="7">
    <source>
        <dbReference type="Proteomes" id="UP001524383"/>
    </source>
</evidence>
<gene>
    <name evidence="6" type="ORF">FTO68_04280</name>
</gene>
<keyword evidence="2" id="KW-0813">Transport</keyword>
<dbReference type="SUPFAM" id="SSF52540">
    <property type="entry name" value="P-loop containing nucleoside triphosphate hydrolases"/>
    <property type="match status" value="1"/>
</dbReference>
<evidence type="ECO:0000313" key="6">
    <source>
        <dbReference type="EMBL" id="MCQ1538208.1"/>
    </source>
</evidence>
<evidence type="ECO:0000259" key="5">
    <source>
        <dbReference type="PROSITE" id="PS50893"/>
    </source>
</evidence>
<comment type="similarity">
    <text evidence="1">Belongs to the ABC transporter superfamily.</text>
</comment>
<dbReference type="InterPro" id="IPR017871">
    <property type="entry name" value="ABC_transporter-like_CS"/>
</dbReference>
<sequence>MIHARNIQKEFDSFVALKGVDFDIDKNGIFGIIGHNGAGKTTLLKICAGLLTPTSGTLEIDGINVIADPNALKERLGYLPEESRLYDTMTISSYLSFFGEIYGMPRREIKLRSEELLSSLNLDDEGKKLGELSKGMRRKVAIARSLLHDPTILVYDEATSGLDPMSSRFITGYFRKLRDEGKMIIISAHNLFQVEEISDIVMILSEGEKVAFGTMDELREQFGSLTYYIHFRIREPESLGEHLLFSQDDGGFVSTAKDIDQLNRITSQIDAAGGNVERIESRYPTLEEMLMAV</sequence>
<dbReference type="EMBL" id="VOTZ01000007">
    <property type="protein sequence ID" value="MCQ1538208.1"/>
    <property type="molecule type" value="Genomic_DNA"/>
</dbReference>
<evidence type="ECO:0000256" key="2">
    <source>
        <dbReference type="ARBA" id="ARBA00022448"/>
    </source>
</evidence>
<dbReference type="PROSITE" id="PS00211">
    <property type="entry name" value="ABC_TRANSPORTER_1"/>
    <property type="match status" value="1"/>
</dbReference>
<feature type="domain" description="ABC transporter" evidence="5">
    <location>
        <begin position="2"/>
        <end position="231"/>
    </location>
</feature>
<dbReference type="InterPro" id="IPR003593">
    <property type="entry name" value="AAA+_ATPase"/>
</dbReference>
<dbReference type="Proteomes" id="UP001524383">
    <property type="component" value="Unassembled WGS sequence"/>
</dbReference>